<dbReference type="STRING" id="4081.A0A3Q7GX16"/>
<dbReference type="PANTHER" id="PTHR43380:SF1">
    <property type="entry name" value="2-OXOISOVALERATE DEHYDROGENASE SUBUNIT ALPHA, MITOCHONDRIAL"/>
    <property type="match status" value="1"/>
</dbReference>
<reference evidence="14" key="1">
    <citation type="journal article" date="2012" name="Nature">
        <title>The tomato genome sequence provides insights into fleshy fruit evolution.</title>
        <authorList>
            <consortium name="Tomato Genome Consortium"/>
        </authorList>
    </citation>
    <scope>NUCLEOTIDE SEQUENCE [LARGE SCALE GENOMIC DNA]</scope>
    <source>
        <strain evidence="14">cv. Heinz 1706</strain>
    </source>
</reference>
<keyword evidence="15" id="KW-1185">Reference proteome</keyword>
<keyword evidence="8" id="KW-0630">Potassium</keyword>
<dbReference type="PANTHER" id="PTHR43380">
    <property type="entry name" value="2-OXOISOVALERATE DEHYDROGENASE SUBUNIT ALPHA, MITOCHONDRIAL"/>
    <property type="match status" value="1"/>
</dbReference>
<dbReference type="GO" id="GO:0046872">
    <property type="term" value="F:metal ion binding"/>
    <property type="evidence" value="ECO:0007669"/>
    <property type="project" value="UniProtKB-KW"/>
</dbReference>
<dbReference type="KEGG" id="sly:101244007"/>
<evidence type="ECO:0000256" key="12">
    <source>
        <dbReference type="ARBA" id="ARBA00052792"/>
    </source>
</evidence>
<dbReference type="GO" id="GO:0009083">
    <property type="term" value="P:branched-chain amino acid catabolic process"/>
    <property type="evidence" value="ECO:0000318"/>
    <property type="project" value="GO_Central"/>
</dbReference>
<dbReference type="OMA" id="VLPYYRD"/>
<dbReference type="FunCoup" id="A0A3Q7GX16">
    <property type="interactions" value="1794"/>
</dbReference>
<comment type="subcellular location">
    <subcellularLocation>
        <location evidence="2">Mitochondrion matrix</location>
    </subcellularLocation>
</comment>
<evidence type="ECO:0000256" key="7">
    <source>
        <dbReference type="ARBA" id="ARBA00022946"/>
    </source>
</evidence>
<feature type="domain" description="Dehydrogenase E1 component" evidence="13">
    <location>
        <begin position="105"/>
        <end position="401"/>
    </location>
</feature>
<evidence type="ECO:0000256" key="6">
    <source>
        <dbReference type="ARBA" id="ARBA00022723"/>
    </source>
</evidence>
<evidence type="ECO:0000256" key="10">
    <source>
        <dbReference type="ARBA" id="ARBA00023128"/>
    </source>
</evidence>
<evidence type="ECO:0000313" key="14">
    <source>
        <dbReference type="EnsemblPlants" id="Solyc06g059850.2.1"/>
    </source>
</evidence>
<reference evidence="14" key="2">
    <citation type="submission" date="2019-01" db="UniProtKB">
        <authorList>
            <consortium name="EnsemblPlants"/>
        </authorList>
    </citation>
    <scope>IDENTIFICATION</scope>
    <source>
        <strain evidence="14">cv. Heinz 1706</strain>
    </source>
</reference>
<dbReference type="InterPro" id="IPR050771">
    <property type="entry name" value="Alpha-ketoacid_DH_E1_comp"/>
</dbReference>
<dbReference type="EnsemblPlants" id="Solyc06g059850.2.1">
    <property type="protein sequence ID" value="Solyc06g059850.2.1"/>
    <property type="gene ID" value="Solyc06g059850.2"/>
</dbReference>
<dbReference type="PaxDb" id="4081-Solyc06g059850.1.1"/>
<dbReference type="SMR" id="A0A3Q7GX16"/>
<evidence type="ECO:0000259" key="13">
    <source>
        <dbReference type="Pfam" id="PF00676"/>
    </source>
</evidence>
<evidence type="ECO:0000256" key="9">
    <source>
        <dbReference type="ARBA" id="ARBA00023002"/>
    </source>
</evidence>
<keyword evidence="9" id="KW-0560">Oxidoreductase</keyword>
<evidence type="ECO:0000256" key="5">
    <source>
        <dbReference type="ARBA" id="ARBA00012277"/>
    </source>
</evidence>
<dbReference type="InParanoid" id="A0A3Q7GX16"/>
<comment type="subunit">
    <text evidence="4">Heterotetramer of alpha and beta chains.</text>
</comment>
<keyword evidence="6" id="KW-0479">Metal-binding</keyword>
<dbReference type="Gene3D" id="3.40.50.970">
    <property type="match status" value="1"/>
</dbReference>
<dbReference type="GO" id="GO:0003863">
    <property type="term" value="F:branched-chain 2-oxo acid dehydrogenase activity"/>
    <property type="evidence" value="ECO:0007669"/>
    <property type="project" value="UniProtKB-EC"/>
</dbReference>
<dbReference type="InterPro" id="IPR001017">
    <property type="entry name" value="DH_E1"/>
</dbReference>
<dbReference type="GO" id="GO:0160157">
    <property type="term" value="C:branched-chain alpha-ketoacid dehydrogenase complex"/>
    <property type="evidence" value="ECO:0000318"/>
    <property type="project" value="GO_Central"/>
</dbReference>
<protein>
    <recommendedName>
        <fullName evidence="5">3-methyl-2-oxobutanoate dehydrogenase (2-methylpropanoyl-transferring)</fullName>
        <ecNumber evidence="5">1.2.4.4</ecNumber>
    </recommendedName>
    <alternativeName>
        <fullName evidence="11">Branched-chain alpha-keto acid dehydrogenase E1 component alpha chain</fullName>
    </alternativeName>
</protein>
<evidence type="ECO:0000256" key="11">
    <source>
        <dbReference type="ARBA" id="ARBA00031050"/>
    </source>
</evidence>
<evidence type="ECO:0000256" key="4">
    <source>
        <dbReference type="ARBA" id="ARBA00011516"/>
    </source>
</evidence>
<proteinExistence type="inferred from homology"/>
<dbReference type="RefSeq" id="XP_004242055.2">
    <property type="nucleotide sequence ID" value="XM_004242007.5"/>
</dbReference>
<evidence type="ECO:0000313" key="15">
    <source>
        <dbReference type="Proteomes" id="UP000004994"/>
    </source>
</evidence>
<dbReference type="EC" id="1.2.4.4" evidence="5"/>
<accession>A0A3Q7GX16</accession>
<dbReference type="GO" id="GO:0005759">
    <property type="term" value="C:mitochondrial matrix"/>
    <property type="evidence" value="ECO:0007669"/>
    <property type="project" value="UniProtKB-SubCell"/>
</dbReference>
<dbReference type="CDD" id="cd02000">
    <property type="entry name" value="TPP_E1_PDC_ADC_BCADC"/>
    <property type="match status" value="1"/>
</dbReference>
<evidence type="ECO:0000256" key="3">
    <source>
        <dbReference type="ARBA" id="ARBA00008646"/>
    </source>
</evidence>
<comment type="catalytic activity">
    <reaction evidence="12">
        <text>N(6)-[(R)-lipoyl]-L-lysyl-[protein] + 3-methyl-2-oxobutanoate + H(+) = N(6)-[(R)-S(8)-2-methylpropanoyldihydrolipoyl]-L-lysyl-[protein] + CO2</text>
        <dbReference type="Rhea" id="RHEA:13457"/>
        <dbReference type="Rhea" id="RHEA-COMP:10474"/>
        <dbReference type="Rhea" id="RHEA-COMP:10497"/>
        <dbReference type="ChEBI" id="CHEBI:11851"/>
        <dbReference type="ChEBI" id="CHEBI:15378"/>
        <dbReference type="ChEBI" id="CHEBI:16526"/>
        <dbReference type="ChEBI" id="CHEBI:83099"/>
        <dbReference type="ChEBI" id="CHEBI:83142"/>
        <dbReference type="EC" id="1.2.4.4"/>
    </reaction>
</comment>
<dbReference type="OrthoDB" id="3845at2759"/>
<dbReference type="Proteomes" id="UP000004994">
    <property type="component" value="Chromosome 6"/>
</dbReference>
<comment type="cofactor">
    <cofactor evidence="1">
        <name>thiamine diphosphate</name>
        <dbReference type="ChEBI" id="CHEBI:58937"/>
    </cofactor>
</comment>
<dbReference type="FunFam" id="3.40.50.970:FF:000015">
    <property type="entry name" value="2-oxoisovalerate dehydrogenase subunit alpha"/>
    <property type="match status" value="1"/>
</dbReference>
<dbReference type="GeneID" id="101244007"/>
<dbReference type="Pfam" id="PF00676">
    <property type="entry name" value="E1_dh"/>
    <property type="match status" value="1"/>
</dbReference>
<sequence>MEMLFSKSRSLTHFLQYYTKKYAVQQRCFESIKAGELQLDNYNEDDQQTLNFPGGRIPITTRMKFISESFEKRLPCYRVLDDDGDLIPGSIFEQVKKGLAVNMYSTMVALQIMDTIFYEAQRQGRLSFYLTSTGEEAINIASAAALTSDDIVLPQYREPGVLLWRGFTLEEFADQLFGNKNDYGKGRQMPIHYGSNKLNYFTVSSPLATQLPQAAGVAYSLKMDKKEACVVVYFGDGSTSEGDFHAGLNFAAVMESPVIFLCRNNGWAISTPVTEQFRSDGIAIKGQAYGIRSIRVDGNDALAVYSAIRAARQMAIKEQRPILVEAMTYRVSHHSTSDDSTKYRCVKEIEQWRTEKNPITRFRKWIQRNDWWGDQNETELRGNIRKQVVEAIQTAEKVEKPPLRDLFGDVYDKIPSNLQEQERFIRDSTKRYPKEYPFNVPV</sequence>
<evidence type="ECO:0000256" key="1">
    <source>
        <dbReference type="ARBA" id="ARBA00001964"/>
    </source>
</evidence>
<name>A0A3Q7GX16_SOLLC</name>
<dbReference type="SUPFAM" id="SSF52518">
    <property type="entry name" value="Thiamin diphosphate-binding fold (THDP-binding)"/>
    <property type="match status" value="1"/>
</dbReference>
<dbReference type="InterPro" id="IPR029061">
    <property type="entry name" value="THDP-binding"/>
</dbReference>
<comment type="similarity">
    <text evidence="3">Belongs to the BCKDHA family.</text>
</comment>
<evidence type="ECO:0000256" key="8">
    <source>
        <dbReference type="ARBA" id="ARBA00022958"/>
    </source>
</evidence>
<keyword evidence="7" id="KW-0809">Transit peptide</keyword>
<dbReference type="AlphaFoldDB" id="A0A3Q7GX16"/>
<organism evidence="14">
    <name type="scientific">Solanum lycopersicum</name>
    <name type="common">Tomato</name>
    <name type="synonym">Lycopersicon esculentum</name>
    <dbReference type="NCBI Taxonomy" id="4081"/>
    <lineage>
        <taxon>Eukaryota</taxon>
        <taxon>Viridiplantae</taxon>
        <taxon>Streptophyta</taxon>
        <taxon>Embryophyta</taxon>
        <taxon>Tracheophyta</taxon>
        <taxon>Spermatophyta</taxon>
        <taxon>Magnoliopsida</taxon>
        <taxon>eudicotyledons</taxon>
        <taxon>Gunneridae</taxon>
        <taxon>Pentapetalae</taxon>
        <taxon>asterids</taxon>
        <taxon>lamiids</taxon>
        <taxon>Solanales</taxon>
        <taxon>Solanaceae</taxon>
        <taxon>Solanoideae</taxon>
        <taxon>Solaneae</taxon>
        <taxon>Solanum</taxon>
        <taxon>Solanum subgen. Lycopersicon</taxon>
    </lineage>
</organism>
<gene>
    <name evidence="14" type="primary">LOC101244007</name>
</gene>
<dbReference type="Gramene" id="Solyc06g059850.2.1">
    <property type="protein sequence ID" value="Solyc06g059850.2.1"/>
    <property type="gene ID" value="Solyc06g059850.2"/>
</dbReference>
<evidence type="ECO:0000256" key="2">
    <source>
        <dbReference type="ARBA" id="ARBA00004305"/>
    </source>
</evidence>
<keyword evidence="10" id="KW-0496">Mitochondrion</keyword>